<reference evidence="1" key="1">
    <citation type="journal article" date="2020" name="Nature">
        <title>Giant virus diversity and host interactions through global metagenomics.</title>
        <authorList>
            <person name="Schulz F."/>
            <person name="Roux S."/>
            <person name="Paez-Espino D."/>
            <person name="Jungbluth S."/>
            <person name="Walsh D.A."/>
            <person name="Denef V.J."/>
            <person name="McMahon K.D."/>
            <person name="Konstantinidis K.T."/>
            <person name="Eloe-Fadrosh E.A."/>
            <person name="Kyrpides N.C."/>
            <person name="Woyke T."/>
        </authorList>
    </citation>
    <scope>NUCLEOTIDE SEQUENCE</scope>
    <source>
        <strain evidence="1">GVMAG-S-ERX555965-48</strain>
    </source>
</reference>
<protein>
    <submittedName>
        <fullName evidence="1">Uncharacterized protein</fullName>
    </submittedName>
</protein>
<evidence type="ECO:0000313" key="1">
    <source>
        <dbReference type="EMBL" id="QHS84227.1"/>
    </source>
</evidence>
<organism evidence="1">
    <name type="scientific">viral metagenome</name>
    <dbReference type="NCBI Taxonomy" id="1070528"/>
    <lineage>
        <taxon>unclassified sequences</taxon>
        <taxon>metagenomes</taxon>
        <taxon>organismal metagenomes</taxon>
    </lineage>
</organism>
<name>A0A6C0AWB8_9ZZZZ</name>
<accession>A0A6C0AWB8</accession>
<dbReference type="EMBL" id="MN738775">
    <property type="protein sequence ID" value="QHS84227.1"/>
    <property type="molecule type" value="Genomic_DNA"/>
</dbReference>
<sequence length="202" mass="24356">MKSDIVVQKLLLINHIDQICDDLLPIIKDYLFFYQVTLKQRIYLKQSLRYVRGMFKEFYKTVYSSDLENQESQFIPIYGYRVILGYFHDIEENYPEYYIHTQICTTCGNYYSGNNAHNNAWCYCTHLPMDELIEHEIYDDRLNHNDNISIDDDEYDEDDYCTYIAHNDFVKDVLFDSENNKIRSWRTLYTPLHNDSDIIKLN</sequence>
<proteinExistence type="predicted"/>
<dbReference type="AlphaFoldDB" id="A0A6C0AWB8"/>